<dbReference type="Proteomes" id="UP000267164">
    <property type="component" value="Chromosome"/>
</dbReference>
<dbReference type="FunFam" id="2.30.38.10:FF:000001">
    <property type="entry name" value="Non-ribosomal peptide synthetase PvdI"/>
    <property type="match status" value="1"/>
</dbReference>
<evidence type="ECO:0000256" key="1">
    <source>
        <dbReference type="ARBA" id="ARBA00022450"/>
    </source>
</evidence>
<proteinExistence type="predicted"/>
<dbReference type="OrthoDB" id="3691933at2"/>
<dbReference type="GO" id="GO:0044550">
    <property type="term" value="P:secondary metabolite biosynthetic process"/>
    <property type="evidence" value="ECO:0007669"/>
    <property type="project" value="TreeGrafter"/>
</dbReference>
<sequence>MLYCPQSERETAAFRRYPQVSTSGGTMLADSPDVCDTAPGFAGRTTESADPGDSAPEWQHQLRRWNATSSAVALTLPQLLTRAASYDPEATAVVCGGAALTYRTLTEQSNRLARRLIGAGIGPEDVVAVALPRSAEWVVAVCAVAQAGAAFLAVDPDAAPARIAPILTDSGVVAGLTTDYRRESLPALASGAWLVVDTVPMPERDDTLALEVFDRDDALALEVLDARARELVAEGAFVPMRRTSGESAPSATGVWTAPLERAIGDAERVRPLRLQHPAYVVYPYEASGILRGATVTHAGLANLVVTQAQRCDSDPDARVLAAAAPGRDTAIWELLLALASGATLVLAPPGPYAGADLYELMDDAEVTHAVLTPHILATLPSAEPLPRLRLLATTGAPCPAKLTGIWSDGRSFVSGLGWAEAGLCTTMSRPLGAVPAHAAVSIGGPVVGTRCYVLDDKMNLLPPGVLGEIYVAGAGLARGYHRRAGLTTARFVADPFGGPGDRMYRTGELGCWRGDGELDHHGRLGSQPIGQQMASVMLAASAG</sequence>
<dbReference type="GO" id="GO:0031177">
    <property type="term" value="F:phosphopantetheine binding"/>
    <property type="evidence" value="ECO:0007669"/>
    <property type="project" value="TreeGrafter"/>
</dbReference>
<dbReference type="PANTHER" id="PTHR45527">
    <property type="entry name" value="NONRIBOSOMAL PEPTIDE SYNTHETASE"/>
    <property type="match status" value="1"/>
</dbReference>
<dbReference type="GO" id="GO:0043041">
    <property type="term" value="P:amino acid activation for nonribosomal peptide biosynthetic process"/>
    <property type="evidence" value="ECO:0007669"/>
    <property type="project" value="TreeGrafter"/>
</dbReference>
<reference evidence="4 5" key="1">
    <citation type="submission" date="2018-09" db="EMBL/GenBank/DDBJ databases">
        <title>Nocardia yunnanensis sp. nov., an actinomycete isolated from a soil sample.</title>
        <authorList>
            <person name="Zhang J."/>
        </authorList>
    </citation>
    <scope>NUCLEOTIDE SEQUENCE [LARGE SCALE GENOMIC DNA]</scope>
    <source>
        <strain evidence="4 5">CFHS0054</strain>
    </source>
</reference>
<evidence type="ECO:0000313" key="5">
    <source>
        <dbReference type="Proteomes" id="UP000267164"/>
    </source>
</evidence>
<dbReference type="InterPro" id="IPR000873">
    <property type="entry name" value="AMP-dep_synth/lig_dom"/>
</dbReference>
<dbReference type="InterPro" id="IPR042099">
    <property type="entry name" value="ANL_N_sf"/>
</dbReference>
<protein>
    <recommendedName>
        <fullName evidence="3">AMP-dependent synthetase/ligase domain-containing protein</fullName>
    </recommendedName>
</protein>
<dbReference type="SUPFAM" id="SSF56801">
    <property type="entry name" value="Acetyl-CoA synthetase-like"/>
    <property type="match status" value="1"/>
</dbReference>
<dbReference type="Gene3D" id="3.40.50.12780">
    <property type="entry name" value="N-terminal domain of ligase-like"/>
    <property type="match status" value="1"/>
</dbReference>
<dbReference type="AlphaFoldDB" id="A0A386Z893"/>
<keyword evidence="5" id="KW-1185">Reference proteome</keyword>
<dbReference type="GO" id="GO:0005737">
    <property type="term" value="C:cytoplasm"/>
    <property type="evidence" value="ECO:0007669"/>
    <property type="project" value="TreeGrafter"/>
</dbReference>
<keyword evidence="2" id="KW-0597">Phosphoprotein</keyword>
<dbReference type="PANTHER" id="PTHR45527:SF1">
    <property type="entry name" value="FATTY ACID SYNTHASE"/>
    <property type="match status" value="1"/>
</dbReference>
<dbReference type="KEGG" id="nyu:D7D52_05615"/>
<dbReference type="Pfam" id="PF00501">
    <property type="entry name" value="AMP-binding"/>
    <property type="match status" value="1"/>
</dbReference>
<evidence type="ECO:0000259" key="3">
    <source>
        <dbReference type="Pfam" id="PF00501"/>
    </source>
</evidence>
<evidence type="ECO:0000256" key="2">
    <source>
        <dbReference type="ARBA" id="ARBA00022553"/>
    </source>
</evidence>
<dbReference type="EMBL" id="CP032568">
    <property type="protein sequence ID" value="AYF73423.1"/>
    <property type="molecule type" value="Genomic_DNA"/>
</dbReference>
<accession>A0A386Z893</accession>
<gene>
    <name evidence="4" type="ORF">D7D52_05615</name>
</gene>
<keyword evidence="1" id="KW-0596">Phosphopantetheine</keyword>
<organism evidence="4 5">
    <name type="scientific">Nocardia yunnanensis</name>
    <dbReference type="NCBI Taxonomy" id="2382165"/>
    <lineage>
        <taxon>Bacteria</taxon>
        <taxon>Bacillati</taxon>
        <taxon>Actinomycetota</taxon>
        <taxon>Actinomycetes</taxon>
        <taxon>Mycobacteriales</taxon>
        <taxon>Nocardiaceae</taxon>
        <taxon>Nocardia</taxon>
    </lineage>
</organism>
<name>A0A386Z893_9NOCA</name>
<feature type="domain" description="AMP-dependent synthetase/ligase" evidence="3">
    <location>
        <begin position="81"/>
        <end position="481"/>
    </location>
</feature>
<evidence type="ECO:0000313" key="4">
    <source>
        <dbReference type="EMBL" id="AYF73423.1"/>
    </source>
</evidence>